<dbReference type="PANTHER" id="PTHR33169:SF27">
    <property type="entry name" value="TRANSCRIPTIONAL REGULATOR PADR FAMILY PROTEIN"/>
    <property type="match status" value="1"/>
</dbReference>
<organism evidence="2 3">
    <name type="scientific">Paenibacillus contaminans</name>
    <dbReference type="NCBI Taxonomy" id="450362"/>
    <lineage>
        <taxon>Bacteria</taxon>
        <taxon>Bacillati</taxon>
        <taxon>Bacillota</taxon>
        <taxon>Bacilli</taxon>
        <taxon>Bacillales</taxon>
        <taxon>Paenibacillaceae</taxon>
        <taxon>Paenibacillus</taxon>
    </lineage>
</organism>
<dbReference type="SUPFAM" id="SSF46785">
    <property type="entry name" value="Winged helix' DNA-binding domain"/>
    <property type="match status" value="1"/>
</dbReference>
<sequence length="179" mass="20513">MDERELLVLGLLKSQRQHGYQINEFIEKNLGRVSDMKKATAYAILKRLNKAGYVEVSHEQEGNRPPRQVYTITPLGEKKFDELLRFSLANHDQVTPAGDIGLMFLDHLPKEEVTACLRERLHKLEELLSWFEASPAHGHGIGVDLSNRHRIALLRCDRDWLSQAIKDIEEDHGNASRPI</sequence>
<dbReference type="InterPro" id="IPR036390">
    <property type="entry name" value="WH_DNA-bd_sf"/>
</dbReference>
<dbReference type="Pfam" id="PF03551">
    <property type="entry name" value="PadR"/>
    <property type="match status" value="1"/>
</dbReference>
<dbReference type="PANTHER" id="PTHR33169">
    <property type="entry name" value="PADR-FAMILY TRANSCRIPTIONAL REGULATOR"/>
    <property type="match status" value="1"/>
</dbReference>
<keyword evidence="3" id="KW-1185">Reference proteome</keyword>
<dbReference type="EMBL" id="QMFB01000021">
    <property type="protein sequence ID" value="RAV16415.1"/>
    <property type="molecule type" value="Genomic_DNA"/>
</dbReference>
<comment type="caution">
    <text evidence="2">The sequence shown here is derived from an EMBL/GenBank/DDBJ whole genome shotgun (WGS) entry which is preliminary data.</text>
</comment>
<dbReference type="InterPro" id="IPR036388">
    <property type="entry name" value="WH-like_DNA-bd_sf"/>
</dbReference>
<dbReference type="OrthoDB" id="68816at2"/>
<proteinExistence type="predicted"/>
<dbReference type="Gene3D" id="1.10.10.10">
    <property type="entry name" value="Winged helix-like DNA-binding domain superfamily/Winged helix DNA-binding domain"/>
    <property type="match status" value="1"/>
</dbReference>
<name>A0A329M8W4_9BACL</name>
<reference evidence="2 3" key="1">
    <citation type="journal article" date="2009" name="Int. J. Syst. Evol. Microbiol.">
        <title>Paenibacillus contaminans sp. nov., isolated from a contaminated laboratory plate.</title>
        <authorList>
            <person name="Chou J.H."/>
            <person name="Lee J.H."/>
            <person name="Lin M.C."/>
            <person name="Chang P.S."/>
            <person name="Arun A.B."/>
            <person name="Young C.C."/>
            <person name="Chen W.M."/>
        </authorList>
    </citation>
    <scope>NUCLEOTIDE SEQUENCE [LARGE SCALE GENOMIC DNA]</scope>
    <source>
        <strain evidence="2 3">CKOBP-6</strain>
    </source>
</reference>
<gene>
    <name evidence="2" type="ORF">DQG23_28795</name>
</gene>
<dbReference type="InterPro" id="IPR005149">
    <property type="entry name" value="Tscrpt_reg_PadR_N"/>
</dbReference>
<evidence type="ECO:0000313" key="3">
    <source>
        <dbReference type="Proteomes" id="UP000250369"/>
    </source>
</evidence>
<protein>
    <submittedName>
        <fullName evidence="2">PadR family transcriptional regulator</fullName>
    </submittedName>
</protein>
<feature type="domain" description="Transcription regulator PadR N-terminal" evidence="1">
    <location>
        <begin position="8"/>
        <end position="81"/>
    </location>
</feature>
<accession>A0A329M8W4</accession>
<evidence type="ECO:0000259" key="1">
    <source>
        <dbReference type="Pfam" id="PF03551"/>
    </source>
</evidence>
<dbReference type="AlphaFoldDB" id="A0A329M8W4"/>
<dbReference type="Proteomes" id="UP000250369">
    <property type="component" value="Unassembled WGS sequence"/>
</dbReference>
<dbReference type="RefSeq" id="WP_113034495.1">
    <property type="nucleotide sequence ID" value="NZ_QMFB01000021.1"/>
</dbReference>
<dbReference type="InterPro" id="IPR052509">
    <property type="entry name" value="Metal_resp_DNA-bind_regulator"/>
</dbReference>
<evidence type="ECO:0000313" key="2">
    <source>
        <dbReference type="EMBL" id="RAV16415.1"/>
    </source>
</evidence>